<dbReference type="PaxDb" id="65489-OBART02G24050.1"/>
<dbReference type="EnsemblPlants" id="OBART02G24050.1">
    <property type="protein sequence ID" value="OBART02G24050.1"/>
    <property type="gene ID" value="OBART02G24050"/>
</dbReference>
<accession>A0A0D3F7L6</accession>
<keyword evidence="4" id="KW-1185">Reference proteome</keyword>
<feature type="region of interest" description="Disordered" evidence="1">
    <location>
        <begin position="1"/>
        <end position="62"/>
    </location>
</feature>
<dbReference type="Pfam" id="PF12274">
    <property type="entry name" value="DUF3615"/>
    <property type="match status" value="1"/>
</dbReference>
<evidence type="ECO:0000313" key="4">
    <source>
        <dbReference type="Proteomes" id="UP000026960"/>
    </source>
</evidence>
<dbReference type="AlphaFoldDB" id="A0A0D3F7L6"/>
<protein>
    <recommendedName>
        <fullName evidence="2">DUF3615 domain-containing protein</fullName>
    </recommendedName>
</protein>
<organism evidence="3">
    <name type="scientific">Oryza barthii</name>
    <dbReference type="NCBI Taxonomy" id="65489"/>
    <lineage>
        <taxon>Eukaryota</taxon>
        <taxon>Viridiplantae</taxon>
        <taxon>Streptophyta</taxon>
        <taxon>Embryophyta</taxon>
        <taxon>Tracheophyta</taxon>
        <taxon>Spermatophyta</taxon>
        <taxon>Magnoliopsida</taxon>
        <taxon>Liliopsida</taxon>
        <taxon>Poales</taxon>
        <taxon>Poaceae</taxon>
        <taxon>BOP clade</taxon>
        <taxon>Oryzoideae</taxon>
        <taxon>Oryzeae</taxon>
        <taxon>Oryzinae</taxon>
        <taxon>Oryza</taxon>
    </lineage>
</organism>
<feature type="domain" description="DUF3615" evidence="2">
    <location>
        <begin position="205"/>
        <end position="257"/>
    </location>
</feature>
<feature type="compositionally biased region" description="Basic residues" evidence="1">
    <location>
        <begin position="191"/>
        <end position="203"/>
    </location>
</feature>
<dbReference type="PANTHER" id="PTHR34710">
    <property type="entry name" value="OS03G0834100 PROTEIN"/>
    <property type="match status" value="1"/>
</dbReference>
<dbReference type="HOGENOM" id="CLU_091507_0_0_1"/>
<proteinExistence type="predicted"/>
<dbReference type="STRING" id="65489.A0A0D3F7L6"/>
<evidence type="ECO:0000313" key="3">
    <source>
        <dbReference type="EnsemblPlants" id="OBART02G24050.1"/>
    </source>
</evidence>
<dbReference type="InterPro" id="IPR022059">
    <property type="entry name" value="DUF3615"/>
</dbReference>
<feature type="compositionally biased region" description="Polar residues" evidence="1">
    <location>
        <begin position="30"/>
        <end position="45"/>
    </location>
</feature>
<sequence length="312" mass="34567">MANGHLGRAIQDETSSGGSGGDGVPLGQDAQPTSWLDHNDMGSQQAREEFADPPPTTTRTRLPFLFNLSRGELVRRQRLIDEAVERLRRCGCDIRRCRGGGVPSPERRQAELSLIVDHVNRALHHYNVHKCAVTTEYGAEFDPVKALGYASVSFRRALWVHVSFLARRRSSPVKPAEAAAAAADDDSDVKRGRKRRSRNKRNRAPPESPDKQFFAELRYDDYDSAAVVTCTIIDKSAPHGFKTKCEFCPASFGILHPGDGKYVCGKRNHEFFLLRNRLLSSDAILMAQERSREGATVSRAGPKQPGLGPPLH</sequence>
<dbReference type="Proteomes" id="UP000026960">
    <property type="component" value="Chromosome 2"/>
</dbReference>
<name>A0A0D3F7L6_9ORYZ</name>
<evidence type="ECO:0000259" key="2">
    <source>
        <dbReference type="Pfam" id="PF12274"/>
    </source>
</evidence>
<feature type="region of interest" description="Disordered" evidence="1">
    <location>
        <begin position="290"/>
        <end position="312"/>
    </location>
</feature>
<dbReference type="Gramene" id="OBART02G24050.1">
    <property type="protein sequence ID" value="OBART02G24050.1"/>
    <property type="gene ID" value="OBART02G24050"/>
</dbReference>
<reference evidence="3" key="2">
    <citation type="submission" date="2015-03" db="UniProtKB">
        <authorList>
            <consortium name="EnsemblPlants"/>
        </authorList>
    </citation>
    <scope>IDENTIFICATION</scope>
</reference>
<feature type="region of interest" description="Disordered" evidence="1">
    <location>
        <begin position="175"/>
        <end position="210"/>
    </location>
</feature>
<dbReference type="eggNOG" id="ENOG502R5DM">
    <property type="taxonomic scope" value="Eukaryota"/>
</dbReference>
<reference evidence="3" key="1">
    <citation type="journal article" date="2009" name="Rice">
        <title>De Novo Next Generation Sequencing of Plant Genomes.</title>
        <authorList>
            <person name="Rounsley S."/>
            <person name="Marri P.R."/>
            <person name="Yu Y."/>
            <person name="He R."/>
            <person name="Sisneros N."/>
            <person name="Goicoechea J.L."/>
            <person name="Lee S.J."/>
            <person name="Angelova A."/>
            <person name="Kudrna D."/>
            <person name="Luo M."/>
            <person name="Affourtit J."/>
            <person name="Desany B."/>
            <person name="Knight J."/>
            <person name="Niazi F."/>
            <person name="Egholm M."/>
            <person name="Wing R.A."/>
        </authorList>
    </citation>
    <scope>NUCLEOTIDE SEQUENCE [LARGE SCALE GENOMIC DNA]</scope>
    <source>
        <strain evidence="3">cv. IRGC 105608</strain>
    </source>
</reference>
<dbReference type="PANTHER" id="PTHR34710:SF17">
    <property type="entry name" value="FLZ-TYPE DOMAIN-CONTAINING PROTEIN"/>
    <property type="match status" value="1"/>
</dbReference>
<evidence type="ECO:0000256" key="1">
    <source>
        <dbReference type="SAM" id="MobiDB-lite"/>
    </source>
</evidence>